<dbReference type="Proteomes" id="UP000542353">
    <property type="component" value="Unassembled WGS sequence"/>
</dbReference>
<evidence type="ECO:0000313" key="3">
    <source>
        <dbReference type="Proteomes" id="UP000542353"/>
    </source>
</evidence>
<evidence type="ECO:0000313" key="2">
    <source>
        <dbReference type="EMBL" id="MBB5048556.1"/>
    </source>
</evidence>
<accession>A0A7W7Z5W3</accession>
<dbReference type="AlphaFoldDB" id="A0A7W7Z5W3"/>
<comment type="caution">
    <text evidence="2">The sequence shown here is derived from an EMBL/GenBank/DDBJ whole genome shotgun (WGS) entry which is preliminary data.</text>
</comment>
<gene>
    <name evidence="2" type="ORF">HNR60_003323</name>
</gene>
<dbReference type="RefSeq" id="WP_210313618.1">
    <property type="nucleotide sequence ID" value="NZ_JACHIH010000022.1"/>
</dbReference>
<keyword evidence="3" id="KW-1185">Reference proteome</keyword>
<dbReference type="EMBL" id="JACHIH010000022">
    <property type="protein sequence ID" value="MBB5048556.1"/>
    <property type="molecule type" value="Genomic_DNA"/>
</dbReference>
<protein>
    <submittedName>
        <fullName evidence="2">Uncharacterized protein</fullName>
    </submittedName>
</protein>
<name>A0A7W7Z5W3_9BRAD</name>
<evidence type="ECO:0000256" key="1">
    <source>
        <dbReference type="SAM" id="MobiDB-lite"/>
    </source>
</evidence>
<organism evidence="2 3">
    <name type="scientific">Rhodopseudomonas rhenobacensis</name>
    <dbReference type="NCBI Taxonomy" id="87461"/>
    <lineage>
        <taxon>Bacteria</taxon>
        <taxon>Pseudomonadati</taxon>
        <taxon>Pseudomonadota</taxon>
        <taxon>Alphaproteobacteria</taxon>
        <taxon>Hyphomicrobiales</taxon>
        <taxon>Nitrobacteraceae</taxon>
        <taxon>Rhodopseudomonas</taxon>
    </lineage>
</organism>
<feature type="compositionally biased region" description="Low complexity" evidence="1">
    <location>
        <begin position="154"/>
        <end position="177"/>
    </location>
</feature>
<feature type="compositionally biased region" description="Low complexity" evidence="1">
    <location>
        <begin position="120"/>
        <end position="145"/>
    </location>
</feature>
<reference evidence="2 3" key="1">
    <citation type="submission" date="2020-08" db="EMBL/GenBank/DDBJ databases">
        <title>Genomic Encyclopedia of Type Strains, Phase IV (KMG-IV): sequencing the most valuable type-strain genomes for metagenomic binning, comparative biology and taxonomic classification.</title>
        <authorList>
            <person name="Goeker M."/>
        </authorList>
    </citation>
    <scope>NUCLEOTIDE SEQUENCE [LARGE SCALE GENOMIC DNA]</scope>
    <source>
        <strain evidence="2 3">DSM 12706</strain>
    </source>
</reference>
<feature type="region of interest" description="Disordered" evidence="1">
    <location>
        <begin position="120"/>
        <end position="177"/>
    </location>
</feature>
<feature type="compositionally biased region" description="Pro residues" evidence="1">
    <location>
        <begin position="68"/>
        <end position="81"/>
    </location>
</feature>
<proteinExistence type="predicted"/>
<sequence length="213" mass="21018">MEKLTIIRLVIWYFQILIARFSMSTLLSSVGQLSSLLDFTAQKGGAKTSSSVAFVLPADDTISTTPDPSAPSAPVSVPPGPGNTTGGLGAGKAGLDTGIYDYAGITLLIPGGSVDDLSSPIASDPTAATAATTSGSAGTTAVTDAQPPISNGLTPISSAPSPITAAPSPIASAPAPITTTPSPISSVLERVAMNYSAVGANISGLSSSLEVNS</sequence>
<feature type="region of interest" description="Disordered" evidence="1">
    <location>
        <begin position="63"/>
        <end position="88"/>
    </location>
</feature>